<feature type="domain" description="Beta-lactamase-related" evidence="1">
    <location>
        <begin position="43"/>
        <end position="372"/>
    </location>
</feature>
<dbReference type="Proteomes" id="UP001319080">
    <property type="component" value="Unassembled WGS sequence"/>
</dbReference>
<dbReference type="PANTHER" id="PTHR43283:SF18">
    <property type="match status" value="1"/>
</dbReference>
<dbReference type="PANTHER" id="PTHR43283">
    <property type="entry name" value="BETA-LACTAMASE-RELATED"/>
    <property type="match status" value="1"/>
</dbReference>
<dbReference type="RefSeq" id="WP_254082978.1">
    <property type="nucleotide sequence ID" value="NZ_JAHESE010000002.1"/>
</dbReference>
<evidence type="ECO:0000313" key="2">
    <source>
        <dbReference type="EMBL" id="MBT1707388.1"/>
    </source>
</evidence>
<comment type="caution">
    <text evidence="2">The sequence shown here is derived from an EMBL/GenBank/DDBJ whole genome shotgun (WGS) entry which is preliminary data.</text>
</comment>
<accession>A0AAP2DWA7</accession>
<dbReference type="InterPro" id="IPR012338">
    <property type="entry name" value="Beta-lactam/transpept-like"/>
</dbReference>
<dbReference type="AlphaFoldDB" id="A0AAP2DWA7"/>
<evidence type="ECO:0000313" key="3">
    <source>
        <dbReference type="Proteomes" id="UP001319080"/>
    </source>
</evidence>
<name>A0AAP2DWA7_9BACT</name>
<proteinExistence type="predicted"/>
<gene>
    <name evidence="2" type="ORF">KK062_04100</name>
</gene>
<protein>
    <submittedName>
        <fullName evidence="2">Beta-lactamase family protein</fullName>
    </submittedName>
</protein>
<reference evidence="2 3" key="1">
    <citation type="submission" date="2021-05" db="EMBL/GenBank/DDBJ databases">
        <title>A Polyphasic approach of four new species of the genus Ohtaekwangia: Ohtaekwangia histidinii sp. nov., Ohtaekwangia cretensis sp. nov., Ohtaekwangia indiensis sp. nov., Ohtaekwangia reichenbachii sp. nov. from diverse environment.</title>
        <authorList>
            <person name="Octaviana S."/>
        </authorList>
    </citation>
    <scope>NUCLEOTIDE SEQUENCE [LARGE SCALE GENOMIC DNA]</scope>
    <source>
        <strain evidence="2 3">PWU5</strain>
    </source>
</reference>
<organism evidence="2 3">
    <name type="scientific">Dawidia cretensis</name>
    <dbReference type="NCBI Taxonomy" id="2782350"/>
    <lineage>
        <taxon>Bacteria</taxon>
        <taxon>Pseudomonadati</taxon>
        <taxon>Bacteroidota</taxon>
        <taxon>Cytophagia</taxon>
        <taxon>Cytophagales</taxon>
        <taxon>Chryseotaleaceae</taxon>
        <taxon>Dawidia</taxon>
    </lineage>
</organism>
<dbReference type="InterPro" id="IPR050789">
    <property type="entry name" value="Diverse_Enzym_Activities"/>
</dbReference>
<dbReference type="EMBL" id="JAHESE010000002">
    <property type="protein sequence ID" value="MBT1707388.1"/>
    <property type="molecule type" value="Genomic_DNA"/>
</dbReference>
<sequence length="403" mass="46504">MILLAFNYYRVDNRVALEPITEFENRRAILRLDSVLIQPDSITQLVNALMQHAHVHGLAVSVVNNHHLVYQQYFGWRNKKENQRFTRGTIMYGASLSKTIFADIVLQLVEEKVLTLDTPLYRYLRHPLPDYTTNTFQQLLGDHFIDYTDLKGDDRYKKITARMCLSHTSGLPNWRWLEPDEKLTIKFDPGTRYSYSGEGMFLLQMVIEQLTGKGFETLAVEKIFDPLDMRRSSYVWQRAYEGNYAGGHDSNANDLNIPKRHVPNAAGSLSTTLEDYTRYFTHVLEQKDPRYARLVAPQIRIKSRQQFGPSALIDTDENDDIHLSYGMGFGVYETPFGKAFFKEGHLDGWQHYAVGFPERGTALILMSNSENAESIFKSLIEELTGNTYTPSFWEGYIPYDSNM</sequence>
<dbReference type="SUPFAM" id="SSF56601">
    <property type="entry name" value="beta-lactamase/transpeptidase-like"/>
    <property type="match status" value="1"/>
</dbReference>
<dbReference type="Gene3D" id="3.40.710.10">
    <property type="entry name" value="DD-peptidase/beta-lactamase superfamily"/>
    <property type="match status" value="1"/>
</dbReference>
<dbReference type="Pfam" id="PF00144">
    <property type="entry name" value="Beta-lactamase"/>
    <property type="match status" value="1"/>
</dbReference>
<dbReference type="InterPro" id="IPR001466">
    <property type="entry name" value="Beta-lactam-related"/>
</dbReference>
<keyword evidence="3" id="KW-1185">Reference proteome</keyword>
<evidence type="ECO:0000259" key="1">
    <source>
        <dbReference type="Pfam" id="PF00144"/>
    </source>
</evidence>